<dbReference type="RefSeq" id="WP_380752450.1">
    <property type="nucleotide sequence ID" value="NZ_JBHULT010000010.1"/>
</dbReference>
<proteinExistence type="predicted"/>
<evidence type="ECO:0000313" key="2">
    <source>
        <dbReference type="EMBL" id="MFD2518399.1"/>
    </source>
</evidence>
<sequence>MRKQIKIYRAIKEILQEMETFGRFRNRIGSAVYPRALNLLKEQQVIIQSRRDGSQYWYPGENYEIARSTGIRKFLENRKINFRLWSVRTFGINISWRDFLWGLLAGLIIGGVAAYLILG</sequence>
<accession>A0ABW5IXJ5</accession>
<evidence type="ECO:0000256" key="1">
    <source>
        <dbReference type="SAM" id="Phobius"/>
    </source>
</evidence>
<name>A0ABW5IXJ5_9FLAO</name>
<reference evidence="3" key="1">
    <citation type="journal article" date="2019" name="Int. J. Syst. Evol. Microbiol.">
        <title>The Global Catalogue of Microorganisms (GCM) 10K type strain sequencing project: providing services to taxonomists for standard genome sequencing and annotation.</title>
        <authorList>
            <consortium name="The Broad Institute Genomics Platform"/>
            <consortium name="The Broad Institute Genome Sequencing Center for Infectious Disease"/>
            <person name="Wu L."/>
            <person name="Ma J."/>
        </authorList>
    </citation>
    <scope>NUCLEOTIDE SEQUENCE [LARGE SCALE GENOMIC DNA]</scope>
    <source>
        <strain evidence="3">KCTC 42585</strain>
    </source>
</reference>
<keyword evidence="1" id="KW-0812">Transmembrane</keyword>
<organism evidence="2 3">
    <name type="scientific">Salinimicrobium flavum</name>
    <dbReference type="NCBI Taxonomy" id="1737065"/>
    <lineage>
        <taxon>Bacteria</taxon>
        <taxon>Pseudomonadati</taxon>
        <taxon>Bacteroidota</taxon>
        <taxon>Flavobacteriia</taxon>
        <taxon>Flavobacteriales</taxon>
        <taxon>Flavobacteriaceae</taxon>
        <taxon>Salinimicrobium</taxon>
    </lineage>
</organism>
<keyword evidence="3" id="KW-1185">Reference proteome</keyword>
<feature type="transmembrane region" description="Helical" evidence="1">
    <location>
        <begin position="99"/>
        <end position="118"/>
    </location>
</feature>
<keyword evidence="1" id="KW-0472">Membrane</keyword>
<protein>
    <submittedName>
        <fullName evidence="2">Uncharacterized protein</fullName>
    </submittedName>
</protein>
<dbReference type="EMBL" id="JBHULT010000010">
    <property type="protein sequence ID" value="MFD2518399.1"/>
    <property type="molecule type" value="Genomic_DNA"/>
</dbReference>
<dbReference type="Proteomes" id="UP001597468">
    <property type="component" value="Unassembled WGS sequence"/>
</dbReference>
<gene>
    <name evidence="2" type="ORF">ACFSTG_10875</name>
</gene>
<comment type="caution">
    <text evidence="2">The sequence shown here is derived from an EMBL/GenBank/DDBJ whole genome shotgun (WGS) entry which is preliminary data.</text>
</comment>
<evidence type="ECO:0000313" key="3">
    <source>
        <dbReference type="Proteomes" id="UP001597468"/>
    </source>
</evidence>
<keyword evidence="1" id="KW-1133">Transmembrane helix</keyword>